<keyword evidence="6" id="KW-0378">Hydrolase</keyword>
<evidence type="ECO:0000313" key="8">
    <source>
        <dbReference type="EMBL" id="KAK9121361.1"/>
    </source>
</evidence>
<gene>
    <name evidence="8" type="ORF">Syun_018978</name>
</gene>
<dbReference type="Pfam" id="PF05368">
    <property type="entry name" value="NmrA"/>
    <property type="match status" value="1"/>
</dbReference>
<dbReference type="PANTHER" id="PTHR43349">
    <property type="entry name" value="PINORESINOL REDUCTASE-RELATED"/>
    <property type="match status" value="1"/>
</dbReference>
<dbReference type="InterPro" id="IPR004963">
    <property type="entry name" value="PAE/NOTUM"/>
</dbReference>
<evidence type="ECO:0000256" key="1">
    <source>
        <dbReference type="ARBA" id="ARBA00003534"/>
    </source>
</evidence>
<dbReference type="SUPFAM" id="SSF51735">
    <property type="entry name" value="NAD(P)-binding Rossmann-fold domains"/>
    <property type="match status" value="1"/>
</dbReference>
<comment type="subcellular location">
    <subcellularLocation>
        <location evidence="2 6">Secreted</location>
        <location evidence="2 6">Cell wall</location>
    </subcellularLocation>
</comment>
<protein>
    <recommendedName>
        <fullName evidence="6">Pectin acetylesterase</fullName>
        <ecNumber evidence="6">3.1.1.-</ecNumber>
    </recommendedName>
</protein>
<dbReference type="GO" id="GO:0071555">
    <property type="term" value="P:cell wall organization"/>
    <property type="evidence" value="ECO:0007669"/>
    <property type="project" value="UniProtKB-KW"/>
</dbReference>
<dbReference type="GO" id="GO:0044550">
    <property type="term" value="P:secondary metabolite biosynthetic process"/>
    <property type="evidence" value="ECO:0007669"/>
    <property type="project" value="UniProtKB-ARBA"/>
</dbReference>
<name>A0AAP0NYY6_9MAGN</name>
<evidence type="ECO:0000256" key="2">
    <source>
        <dbReference type="ARBA" id="ARBA00004191"/>
    </source>
</evidence>
<evidence type="ECO:0000256" key="4">
    <source>
        <dbReference type="ARBA" id="ARBA00005784"/>
    </source>
</evidence>
<evidence type="ECO:0000259" key="7">
    <source>
        <dbReference type="Pfam" id="PF05368"/>
    </source>
</evidence>
<keyword evidence="6" id="KW-0961">Cell wall biogenesis/degradation</keyword>
<dbReference type="EC" id="3.1.1.-" evidence="6"/>
<dbReference type="GO" id="GO:0016787">
    <property type="term" value="F:hydrolase activity"/>
    <property type="evidence" value="ECO:0007669"/>
    <property type="project" value="UniProtKB-KW"/>
</dbReference>
<comment type="caution">
    <text evidence="8">The sequence shown here is derived from an EMBL/GenBank/DDBJ whole genome shotgun (WGS) entry which is preliminary data.</text>
</comment>
<dbReference type="AlphaFoldDB" id="A0AAP0NYY6"/>
<feature type="domain" description="NmrA-like" evidence="7">
    <location>
        <begin position="224"/>
        <end position="284"/>
    </location>
</feature>
<keyword evidence="9" id="KW-1185">Reference proteome</keyword>
<dbReference type="InterPro" id="IPR050608">
    <property type="entry name" value="NmrA-type/Isoflavone_red_sf"/>
</dbReference>
<keyword evidence="6" id="KW-0964">Secreted</keyword>
<dbReference type="InterPro" id="IPR008030">
    <property type="entry name" value="NmrA-like"/>
</dbReference>
<comment type="similarity">
    <text evidence="3">Belongs to the NmrA-type oxidoreductase family. Isoflavone reductase subfamily.</text>
</comment>
<dbReference type="Pfam" id="PF03283">
    <property type="entry name" value="PAE"/>
    <property type="match status" value="1"/>
</dbReference>
<proteinExistence type="inferred from homology"/>
<dbReference type="Proteomes" id="UP001420932">
    <property type="component" value="Unassembled WGS sequence"/>
</dbReference>
<dbReference type="InterPro" id="IPR036291">
    <property type="entry name" value="NAD(P)-bd_dom_sf"/>
</dbReference>
<evidence type="ECO:0000256" key="6">
    <source>
        <dbReference type="RuleBase" id="RU363114"/>
    </source>
</evidence>
<dbReference type="GO" id="GO:0010283">
    <property type="term" value="F:pinoresinol reductase activity"/>
    <property type="evidence" value="ECO:0007669"/>
    <property type="project" value="UniProtKB-ARBA"/>
</dbReference>
<comment type="similarity">
    <text evidence="4 6">Belongs to the pectinacetylesterase family.</text>
</comment>
<reference evidence="8 9" key="1">
    <citation type="submission" date="2024-01" db="EMBL/GenBank/DDBJ databases">
        <title>Genome assemblies of Stephania.</title>
        <authorList>
            <person name="Yang L."/>
        </authorList>
    </citation>
    <scope>NUCLEOTIDE SEQUENCE [LARGE SCALE GENOMIC DNA]</scope>
    <source>
        <strain evidence="8">YNDBR</strain>
        <tissue evidence="8">Leaf</tissue>
    </source>
</reference>
<accession>A0AAP0NYY6</accession>
<keyword evidence="5 6" id="KW-0134">Cell wall</keyword>
<evidence type="ECO:0000256" key="5">
    <source>
        <dbReference type="ARBA" id="ARBA00022512"/>
    </source>
</evidence>
<dbReference type="Gene3D" id="3.40.50.720">
    <property type="entry name" value="NAD(P)-binding Rossmann-like Domain"/>
    <property type="match status" value="1"/>
</dbReference>
<dbReference type="EMBL" id="JBBNAF010000008">
    <property type="protein sequence ID" value="KAK9121361.1"/>
    <property type="molecule type" value="Genomic_DNA"/>
</dbReference>
<evidence type="ECO:0000313" key="9">
    <source>
        <dbReference type="Proteomes" id="UP001420932"/>
    </source>
</evidence>
<sequence length="390" mass="42644">MARSETVVTKEESSSSDTGRLAWKGVLENEGSHVVEHQEIDLIIVRGGADGEASESYKDSLGNDEREEELLKHILVMRVVLAVMEATEAAEAPEPPEMKKSNKTTRLLLYLVGCGPDFIVKLQTSHWRHRSLRLVTTLSAHCSPLTDLCSLSALSPIPALCSLSAHRSIHRSLPSARCVAHRSHHRPLLSRVHRPISVRSLSLSPLSPLTEASQFSIYRGPKTAWMRFKKGGAKIIEGSLSNHDNLMRAINQVDAVISALSSSDTSATTTQLQHKIVDAIKEAGNLPMSSSLHCDEFRELFPATTKVKCLSDAGLFLDAIDVSETVFNAYALGHMAISFAHCAFVLASSVTTFEGLKATETISKCPVCREAKLQRRRQELIPDYTGPADG</sequence>
<evidence type="ECO:0000256" key="3">
    <source>
        <dbReference type="ARBA" id="ARBA00005725"/>
    </source>
</evidence>
<comment type="function">
    <text evidence="1 6">Hydrolyzes acetyl esters in homogalacturonan regions of pectin. In type I primary cell wall, galacturonic acid residues of pectin can be acetylated at the O-2 and O-3 positions. Decreasing the degree of acetylation of pectin gels in vitro alters their physical properties.</text>
</comment>
<dbReference type="PANTHER" id="PTHR43349:SF4">
    <property type="entry name" value="PINORESINOL REDUCTASE 1-RELATED"/>
    <property type="match status" value="1"/>
</dbReference>
<organism evidence="8 9">
    <name type="scientific">Stephania yunnanensis</name>
    <dbReference type="NCBI Taxonomy" id="152371"/>
    <lineage>
        <taxon>Eukaryota</taxon>
        <taxon>Viridiplantae</taxon>
        <taxon>Streptophyta</taxon>
        <taxon>Embryophyta</taxon>
        <taxon>Tracheophyta</taxon>
        <taxon>Spermatophyta</taxon>
        <taxon>Magnoliopsida</taxon>
        <taxon>Ranunculales</taxon>
        <taxon>Menispermaceae</taxon>
        <taxon>Menispermoideae</taxon>
        <taxon>Cissampelideae</taxon>
        <taxon>Stephania</taxon>
    </lineage>
</organism>